<gene>
    <name evidence="2" type="ORF">GM540_12640</name>
</gene>
<proteinExistence type="predicted"/>
<dbReference type="AlphaFoldDB" id="A0A6G2DDZ8"/>
<evidence type="ECO:0000259" key="1">
    <source>
        <dbReference type="Pfam" id="PF22768"/>
    </source>
</evidence>
<evidence type="ECO:0000313" key="2">
    <source>
        <dbReference type="EMBL" id="MTV74796.1"/>
    </source>
</evidence>
<name>A0A6G2DDZ8_STREE</name>
<organism evidence="2 3">
    <name type="scientific">Streptococcus pneumoniae</name>
    <dbReference type="NCBI Taxonomy" id="1313"/>
    <lineage>
        <taxon>Bacteria</taxon>
        <taxon>Bacillati</taxon>
        <taxon>Bacillota</taxon>
        <taxon>Bacilli</taxon>
        <taxon>Lactobacillales</taxon>
        <taxon>Streptococcaceae</taxon>
        <taxon>Streptococcus</taxon>
    </lineage>
</organism>
<dbReference type="EMBL" id="WNHQ01001457">
    <property type="protein sequence ID" value="MTV74796.1"/>
    <property type="molecule type" value="Genomic_DNA"/>
</dbReference>
<accession>A0A6G2DDZ8</accession>
<feature type="domain" description="Siphovirus-type tail component C-terminal" evidence="1">
    <location>
        <begin position="7"/>
        <end position="68"/>
    </location>
</feature>
<feature type="non-terminal residue" evidence="2">
    <location>
        <position position="1"/>
    </location>
</feature>
<dbReference type="InterPro" id="IPR054738">
    <property type="entry name" value="Siphovirus-type_tail_C"/>
</dbReference>
<reference evidence="2 3" key="1">
    <citation type="submission" date="2019-11" db="EMBL/GenBank/DDBJ databases">
        <title>Growth characteristics of pneumococcus vary with the chemical composition of the capsule and with environmental conditions.</title>
        <authorList>
            <person name="Tothpal A."/>
            <person name="Desobry K."/>
            <person name="Joshi S."/>
            <person name="Wyllie A.L."/>
            <person name="Weinberger D.M."/>
        </authorList>
    </citation>
    <scope>NUCLEOTIDE SEQUENCE [LARGE SCALE GENOMIC DNA]</scope>
    <source>
        <strain evidence="3">pnumococcus19F</strain>
    </source>
</reference>
<comment type="caution">
    <text evidence="2">The sequence shown here is derived from an EMBL/GenBank/DDBJ whole genome shotgun (WGS) entry which is preliminary data.</text>
</comment>
<protein>
    <submittedName>
        <fullName evidence="2">Phage tail protein</fullName>
    </submittedName>
</protein>
<evidence type="ECO:0000313" key="3">
    <source>
        <dbReference type="Proteomes" id="UP000483094"/>
    </source>
</evidence>
<sequence>PNRYPIGSNVVINSEDDSVYIDGISKVSEVVDGSHWPVIPPGKSQLELYFSRFVKKKPTVTIEFEERWL</sequence>
<dbReference type="Proteomes" id="UP000483094">
    <property type="component" value="Unassembled WGS sequence"/>
</dbReference>
<dbReference type="Pfam" id="PF22768">
    <property type="entry name" value="SPP1_Dit"/>
    <property type="match status" value="1"/>
</dbReference>